<comment type="caution">
    <text evidence="4">Lacks conserved residue(s) required for the propagation of feature annotation.</text>
</comment>
<sequence length="317" mass="35314">MRGLTHIGVLKALERLGIRISEYVGTSVGSLIGAMAAAGVSPQEMEKWALSIRRKDLLDFDLRGFLFRRHKVKSIYKGKKLYELIRKVVPVKRFQDLQAPFFANAVEISSGVSVFWGLDRLNDLPLADAIYSSCAIPGVFPPHKIGEGYYVDGGIADPLPIKFVQMRKPDIVIAVNLGRAYTFREKAMQWEGLAALFARSSAIQSDIILDLNLHHCLDCPLVMIQPDTGKLGLFDFENSRKLIPIGEMETLRVLTSHPLTSPKKNGFLSGLIRKGRTKESNREDEKQKELLAGNPFCASDSTCLKPCPPRCPSFELK</sequence>
<evidence type="ECO:0000256" key="1">
    <source>
        <dbReference type="ARBA" id="ARBA00022801"/>
    </source>
</evidence>
<accession>A0A932FUN7</accession>
<evidence type="ECO:0000313" key="6">
    <source>
        <dbReference type="EMBL" id="MBI2875805.1"/>
    </source>
</evidence>
<dbReference type="Pfam" id="PF01734">
    <property type="entry name" value="Patatin"/>
    <property type="match status" value="1"/>
</dbReference>
<reference evidence="6" key="1">
    <citation type="submission" date="2020-07" db="EMBL/GenBank/DDBJ databases">
        <title>Huge and variable diversity of episymbiotic CPR bacteria and DPANN archaea in groundwater ecosystems.</title>
        <authorList>
            <person name="He C.Y."/>
            <person name="Keren R."/>
            <person name="Whittaker M."/>
            <person name="Farag I.F."/>
            <person name="Doudna J."/>
            <person name="Cate J.H.D."/>
            <person name="Banfield J.F."/>
        </authorList>
    </citation>
    <scope>NUCLEOTIDE SEQUENCE</scope>
    <source>
        <strain evidence="6">NC_groundwater_672_Ag_B-0.1um_62_36</strain>
    </source>
</reference>
<feature type="domain" description="PNPLA" evidence="5">
    <location>
        <begin position="1"/>
        <end position="165"/>
    </location>
</feature>
<dbReference type="PANTHER" id="PTHR14226">
    <property type="entry name" value="NEUROPATHY TARGET ESTERASE/SWISS CHEESE D.MELANOGASTER"/>
    <property type="match status" value="1"/>
</dbReference>
<dbReference type="InterPro" id="IPR002641">
    <property type="entry name" value="PNPLA_dom"/>
</dbReference>
<dbReference type="PROSITE" id="PS51635">
    <property type="entry name" value="PNPLA"/>
    <property type="match status" value="1"/>
</dbReference>
<comment type="caution">
    <text evidence="6">The sequence shown here is derived from an EMBL/GenBank/DDBJ whole genome shotgun (WGS) entry which is preliminary data.</text>
</comment>
<organism evidence="6 7">
    <name type="scientific">Tectimicrobiota bacterium</name>
    <dbReference type="NCBI Taxonomy" id="2528274"/>
    <lineage>
        <taxon>Bacteria</taxon>
        <taxon>Pseudomonadati</taxon>
        <taxon>Nitrospinota/Tectimicrobiota group</taxon>
        <taxon>Candidatus Tectimicrobiota</taxon>
    </lineage>
</organism>
<keyword evidence="3 4" id="KW-0443">Lipid metabolism</keyword>
<dbReference type="InterPro" id="IPR016035">
    <property type="entry name" value="Acyl_Trfase/lysoPLipase"/>
</dbReference>
<dbReference type="GO" id="GO:0016787">
    <property type="term" value="F:hydrolase activity"/>
    <property type="evidence" value="ECO:0007669"/>
    <property type="project" value="UniProtKB-UniRule"/>
</dbReference>
<evidence type="ECO:0000256" key="3">
    <source>
        <dbReference type="ARBA" id="ARBA00023098"/>
    </source>
</evidence>
<dbReference type="AlphaFoldDB" id="A0A932FUN7"/>
<name>A0A932FUN7_UNCTE</name>
<keyword evidence="1 4" id="KW-0378">Hydrolase</keyword>
<keyword evidence="2 4" id="KW-0442">Lipid degradation</keyword>
<protein>
    <submittedName>
        <fullName evidence="6">Patatin-like phospholipase family protein</fullName>
    </submittedName>
</protein>
<feature type="short sequence motif" description="DGA/G" evidence="4">
    <location>
        <begin position="152"/>
        <end position="154"/>
    </location>
</feature>
<dbReference type="EMBL" id="JACPRF010000087">
    <property type="protein sequence ID" value="MBI2875805.1"/>
    <property type="molecule type" value="Genomic_DNA"/>
</dbReference>
<evidence type="ECO:0000313" key="7">
    <source>
        <dbReference type="Proteomes" id="UP000769766"/>
    </source>
</evidence>
<proteinExistence type="predicted"/>
<evidence type="ECO:0000259" key="5">
    <source>
        <dbReference type="PROSITE" id="PS51635"/>
    </source>
</evidence>
<feature type="short sequence motif" description="GXSXG" evidence="4">
    <location>
        <begin position="25"/>
        <end position="29"/>
    </location>
</feature>
<dbReference type="SUPFAM" id="SSF52151">
    <property type="entry name" value="FabD/lysophospholipase-like"/>
    <property type="match status" value="1"/>
</dbReference>
<dbReference type="GO" id="GO:0016042">
    <property type="term" value="P:lipid catabolic process"/>
    <property type="evidence" value="ECO:0007669"/>
    <property type="project" value="UniProtKB-UniRule"/>
</dbReference>
<dbReference type="Proteomes" id="UP000769766">
    <property type="component" value="Unassembled WGS sequence"/>
</dbReference>
<evidence type="ECO:0000256" key="4">
    <source>
        <dbReference type="PROSITE-ProRule" id="PRU01161"/>
    </source>
</evidence>
<gene>
    <name evidence="6" type="ORF">HYY20_02865</name>
</gene>
<dbReference type="PANTHER" id="PTHR14226:SF29">
    <property type="entry name" value="NEUROPATHY TARGET ESTERASE SWS"/>
    <property type="match status" value="1"/>
</dbReference>
<dbReference type="InterPro" id="IPR050301">
    <property type="entry name" value="NTE"/>
</dbReference>
<evidence type="ECO:0000256" key="2">
    <source>
        <dbReference type="ARBA" id="ARBA00022963"/>
    </source>
</evidence>
<feature type="active site" description="Nucleophile" evidence="4">
    <location>
        <position position="27"/>
    </location>
</feature>
<dbReference type="Gene3D" id="3.40.1090.10">
    <property type="entry name" value="Cytosolic phospholipase A2 catalytic domain"/>
    <property type="match status" value="1"/>
</dbReference>
<feature type="active site" description="Proton acceptor" evidence="4">
    <location>
        <position position="152"/>
    </location>
</feature>